<gene>
    <name evidence="1" type="ORF">MNB_SV-10-1326</name>
</gene>
<proteinExistence type="predicted"/>
<accession>A0A1W1BN01</accession>
<reference evidence="1" key="1">
    <citation type="submission" date="2016-10" db="EMBL/GenBank/DDBJ databases">
        <authorList>
            <person name="de Groot N.N."/>
        </authorList>
    </citation>
    <scope>NUCLEOTIDE SEQUENCE</scope>
</reference>
<dbReference type="EMBL" id="FPHL01000007">
    <property type="protein sequence ID" value="SFV54919.1"/>
    <property type="molecule type" value="Genomic_DNA"/>
</dbReference>
<evidence type="ECO:0000313" key="1">
    <source>
        <dbReference type="EMBL" id="SFV54919.1"/>
    </source>
</evidence>
<dbReference type="AlphaFoldDB" id="A0A1W1BN01"/>
<sequence length="146" mass="17501">MLKTFKRSVMKMFRELLVYHNSSLEFRAKLLTLMISTDDEINECEKQKLKEIAHTIYSENQERAELLIDTVYEYHTKIVTNNGLDFEHLIAQVRREVKEVKRFCEKIDIGLLMQLHECMDEEDEEALFQLRIIEFLQELKNECRVA</sequence>
<evidence type="ECO:0008006" key="2">
    <source>
        <dbReference type="Google" id="ProtNLM"/>
    </source>
</evidence>
<protein>
    <recommendedName>
        <fullName evidence="2">Co-chaperone DjlA N-terminal domain-containing protein</fullName>
    </recommendedName>
</protein>
<organism evidence="1">
    <name type="scientific">hydrothermal vent metagenome</name>
    <dbReference type="NCBI Taxonomy" id="652676"/>
    <lineage>
        <taxon>unclassified sequences</taxon>
        <taxon>metagenomes</taxon>
        <taxon>ecological metagenomes</taxon>
    </lineage>
</organism>
<name>A0A1W1BN01_9ZZZZ</name>